<keyword evidence="2" id="KW-0812">Transmembrane</keyword>
<sequence length="495" mass="52829">MALAIQASPASLALVKTALYDPDTMVRDAAQAVLQQARAEGTLTPVAQAVPQEGTSAQQVSSLKSYQRFYALKTILTHLWPARNGPQKSAGASTMQKRSMKNETSPGPGYGFPERVQRPRQRWLATGLTLATVIALIVAWIVVLQLRLLPGTTASHHPVANPTPKAVPSPTATPASAPVGTTLYTYHSSYRDVYAVSWSPDGKRLVATDNTVRSWDATTGKNIITYPKQINDDMTAIAWSPDGLFIVGSGSKAQLWDAASGKTLGTFTPQTQAGQTPSDNDRIYASAWSPDSTLVASAVNGPAYGFSIQVWNRQTRQVVFTIPSNPAGYTYAGYIYNVQWSPDGKEIAITTNNKIQVYNIASKALVSQNSGGAFTWSPDGTKIASTDDKYGTLQVWDSVTGTILSRIQYQDTRFGATAATALAWSPDGKMFAIAAGPLTEWDVSTGKKVFEYKGHVTNGGNGVTSLAWSPDGKMIASSSGGESGPATAQVWVPAR</sequence>
<dbReference type="Pfam" id="PF00400">
    <property type="entry name" value="WD40"/>
    <property type="match status" value="2"/>
</dbReference>
<reference evidence="5" key="1">
    <citation type="submission" date="2018-12" db="EMBL/GenBank/DDBJ databases">
        <title>Tengunoibacter tsumagoiensis gen. nov., sp. nov., Dictyobacter kobayashii sp. nov., D. alpinus sp. nov., and D. joshuensis sp. nov. and description of Dictyobacteraceae fam. nov. within the order Ktedonobacterales isolated from Tengu-no-mugimeshi.</title>
        <authorList>
            <person name="Wang C.M."/>
            <person name="Zheng Y."/>
            <person name="Sakai Y."/>
            <person name="Toyoda A."/>
            <person name="Minakuchi Y."/>
            <person name="Abe K."/>
            <person name="Yokota A."/>
            <person name="Yabe S."/>
        </authorList>
    </citation>
    <scope>NUCLEOTIDE SEQUENCE [LARGE SCALE GENOMIC DNA]</scope>
    <source>
        <strain evidence="5">Uno11</strain>
    </source>
</reference>
<dbReference type="EMBL" id="BIFS01000001">
    <property type="protein sequence ID" value="GCE21454.1"/>
    <property type="molecule type" value="Genomic_DNA"/>
</dbReference>
<name>A0A402AQT1_9CHLR</name>
<protein>
    <recommendedName>
        <fullName evidence="3">Translation initiation factor beta propellor-like domain-containing protein</fullName>
    </recommendedName>
</protein>
<dbReference type="InterPro" id="IPR013979">
    <property type="entry name" value="TIF_beta_prop-like"/>
</dbReference>
<dbReference type="Proteomes" id="UP000287188">
    <property type="component" value="Unassembled WGS sequence"/>
</dbReference>
<keyword evidence="2" id="KW-0472">Membrane</keyword>
<comment type="caution">
    <text evidence="4">The sequence shown here is derived from an EMBL/GenBank/DDBJ whole genome shotgun (WGS) entry which is preliminary data.</text>
</comment>
<feature type="compositionally biased region" description="Polar residues" evidence="1">
    <location>
        <begin position="86"/>
        <end position="105"/>
    </location>
</feature>
<evidence type="ECO:0000256" key="2">
    <source>
        <dbReference type="SAM" id="Phobius"/>
    </source>
</evidence>
<dbReference type="RefSeq" id="WP_161977659.1">
    <property type="nucleotide sequence ID" value="NZ_BIFS01000001.1"/>
</dbReference>
<dbReference type="InterPro" id="IPR011047">
    <property type="entry name" value="Quinoprotein_ADH-like_sf"/>
</dbReference>
<evidence type="ECO:0000256" key="1">
    <source>
        <dbReference type="SAM" id="MobiDB-lite"/>
    </source>
</evidence>
<feature type="transmembrane region" description="Helical" evidence="2">
    <location>
        <begin position="123"/>
        <end position="143"/>
    </location>
</feature>
<accession>A0A402AQT1</accession>
<dbReference type="Gene3D" id="2.130.10.10">
    <property type="entry name" value="YVTN repeat-like/Quinoprotein amine dehydrogenase"/>
    <property type="match status" value="3"/>
</dbReference>
<dbReference type="InterPro" id="IPR015943">
    <property type="entry name" value="WD40/YVTN_repeat-like_dom_sf"/>
</dbReference>
<feature type="region of interest" description="Disordered" evidence="1">
    <location>
        <begin position="83"/>
        <end position="114"/>
    </location>
</feature>
<feature type="domain" description="Translation initiation factor beta propellor-like" evidence="3">
    <location>
        <begin position="331"/>
        <end position="457"/>
    </location>
</feature>
<dbReference type="AlphaFoldDB" id="A0A402AQT1"/>
<gene>
    <name evidence="4" type="ORF">KDK_52540</name>
</gene>
<dbReference type="PANTHER" id="PTHR19879">
    <property type="entry name" value="TRANSCRIPTION INITIATION FACTOR TFIID"/>
    <property type="match status" value="1"/>
</dbReference>
<dbReference type="SUPFAM" id="SSF50998">
    <property type="entry name" value="Quinoprotein alcohol dehydrogenase-like"/>
    <property type="match status" value="1"/>
</dbReference>
<organism evidence="4 5">
    <name type="scientific">Dictyobacter kobayashii</name>
    <dbReference type="NCBI Taxonomy" id="2014872"/>
    <lineage>
        <taxon>Bacteria</taxon>
        <taxon>Bacillati</taxon>
        <taxon>Chloroflexota</taxon>
        <taxon>Ktedonobacteria</taxon>
        <taxon>Ktedonobacterales</taxon>
        <taxon>Dictyobacteraceae</taxon>
        <taxon>Dictyobacter</taxon>
    </lineage>
</organism>
<keyword evidence="2" id="KW-1133">Transmembrane helix</keyword>
<dbReference type="PANTHER" id="PTHR19879:SF9">
    <property type="entry name" value="TRANSCRIPTION INITIATION FACTOR TFIID SUBUNIT 5"/>
    <property type="match status" value="1"/>
</dbReference>
<keyword evidence="5" id="KW-1185">Reference proteome</keyword>
<dbReference type="InterPro" id="IPR001680">
    <property type="entry name" value="WD40_rpt"/>
</dbReference>
<evidence type="ECO:0000259" key="3">
    <source>
        <dbReference type="Pfam" id="PF08662"/>
    </source>
</evidence>
<evidence type="ECO:0000313" key="5">
    <source>
        <dbReference type="Proteomes" id="UP000287188"/>
    </source>
</evidence>
<dbReference type="SMART" id="SM00320">
    <property type="entry name" value="WD40"/>
    <property type="match status" value="7"/>
</dbReference>
<feature type="region of interest" description="Disordered" evidence="1">
    <location>
        <begin position="475"/>
        <end position="495"/>
    </location>
</feature>
<evidence type="ECO:0000313" key="4">
    <source>
        <dbReference type="EMBL" id="GCE21454.1"/>
    </source>
</evidence>
<proteinExistence type="predicted"/>
<dbReference type="Pfam" id="PF08662">
    <property type="entry name" value="eIF2A"/>
    <property type="match status" value="1"/>
</dbReference>